<feature type="non-terminal residue" evidence="1">
    <location>
        <position position="40"/>
    </location>
</feature>
<evidence type="ECO:0000313" key="2">
    <source>
        <dbReference type="Proteomes" id="UP000789860"/>
    </source>
</evidence>
<feature type="non-terminal residue" evidence="1">
    <location>
        <position position="1"/>
    </location>
</feature>
<protein>
    <submittedName>
        <fullName evidence="1">10029_t:CDS:1</fullName>
    </submittedName>
</protein>
<keyword evidence="2" id="KW-1185">Reference proteome</keyword>
<sequence length="40" mass="4627">ITNVCFDDILRSRVSLDIQLQQNINADIPDGIHQDEFQEI</sequence>
<evidence type="ECO:0000313" key="1">
    <source>
        <dbReference type="EMBL" id="CAG8712512.1"/>
    </source>
</evidence>
<reference evidence="1" key="1">
    <citation type="submission" date="2021-06" db="EMBL/GenBank/DDBJ databases">
        <authorList>
            <person name="Kallberg Y."/>
            <person name="Tangrot J."/>
            <person name="Rosling A."/>
        </authorList>
    </citation>
    <scope>NUCLEOTIDE SEQUENCE</scope>
    <source>
        <strain evidence="1">AU212A</strain>
    </source>
</reference>
<organism evidence="1 2">
    <name type="scientific">Scutellospora calospora</name>
    <dbReference type="NCBI Taxonomy" id="85575"/>
    <lineage>
        <taxon>Eukaryota</taxon>
        <taxon>Fungi</taxon>
        <taxon>Fungi incertae sedis</taxon>
        <taxon>Mucoromycota</taxon>
        <taxon>Glomeromycotina</taxon>
        <taxon>Glomeromycetes</taxon>
        <taxon>Diversisporales</taxon>
        <taxon>Gigasporaceae</taxon>
        <taxon>Scutellospora</taxon>
    </lineage>
</organism>
<dbReference type="EMBL" id="CAJVPM010043794">
    <property type="protein sequence ID" value="CAG8712512.1"/>
    <property type="molecule type" value="Genomic_DNA"/>
</dbReference>
<dbReference type="Proteomes" id="UP000789860">
    <property type="component" value="Unassembled WGS sequence"/>
</dbReference>
<proteinExistence type="predicted"/>
<accession>A0ACA9PNB4</accession>
<comment type="caution">
    <text evidence="1">The sequence shown here is derived from an EMBL/GenBank/DDBJ whole genome shotgun (WGS) entry which is preliminary data.</text>
</comment>
<gene>
    <name evidence="1" type="ORF">SCALOS_LOCUS10926</name>
</gene>
<name>A0ACA9PNB4_9GLOM</name>